<proteinExistence type="predicted"/>
<dbReference type="KEGG" id="jar:G7057_04725"/>
<dbReference type="AlphaFoldDB" id="A0A6G7K9C9"/>
<dbReference type="RefSeq" id="WP_166161726.1">
    <property type="nucleotide sequence ID" value="NZ_CP049740.1"/>
</dbReference>
<evidence type="ECO:0000313" key="1">
    <source>
        <dbReference type="EMBL" id="QII81847.1"/>
    </source>
</evidence>
<protein>
    <submittedName>
        <fullName evidence="1">Uncharacterized protein</fullName>
    </submittedName>
</protein>
<dbReference type="Proteomes" id="UP000501451">
    <property type="component" value="Chromosome"/>
</dbReference>
<name>A0A6G7K9C9_9LACT</name>
<dbReference type="Gene3D" id="2.60.120.260">
    <property type="entry name" value="Galactose-binding domain-like"/>
    <property type="match status" value="1"/>
</dbReference>
<keyword evidence="2" id="KW-1185">Reference proteome</keyword>
<reference evidence="1 2" key="1">
    <citation type="journal article" date="2017" name="Int. J. Syst. Evol. Microbiol.">
        <title>Jeotgalibaca porci sp. nov. and Jeotgalibaca arthritidis sp. nov., isolated from pigs, and emended description of the genus Jeotgalibaca.</title>
        <authorList>
            <person name="Zamora L."/>
            <person name="Perez-Sancho M."/>
            <person name="Dominguez L."/>
            <person name="Fernandez-Garayzabal J.F."/>
            <person name="Vela A.I."/>
        </authorList>
    </citation>
    <scope>NUCLEOTIDE SEQUENCE [LARGE SCALE GENOMIC DNA]</scope>
    <source>
        <strain evidence="1 2">CECT 9157</strain>
    </source>
</reference>
<accession>A0A6G7K9C9</accession>
<evidence type="ECO:0000313" key="2">
    <source>
        <dbReference type="Proteomes" id="UP000501451"/>
    </source>
</evidence>
<gene>
    <name evidence="1" type="ORF">G7057_04725</name>
</gene>
<dbReference type="EMBL" id="CP049740">
    <property type="protein sequence ID" value="QII81847.1"/>
    <property type="molecule type" value="Genomic_DNA"/>
</dbReference>
<sequence>MEEFEAELDAYTTVENYQSYITNHLLDGHAVPEIRIPATDFSRAEGMDTTILTDYEGVSGDALLVDEAGLVEYEFEVAESGLYQIYLHYYPVEGNSAAIQRSLFIDSELPFSEFQLVEFPRIWVNKMNQWETDNQGNDIRPSQIEEAEWLMAWVCRAKSAI</sequence>
<organism evidence="1 2">
    <name type="scientific">Jeotgalibaca arthritidis</name>
    <dbReference type="NCBI Taxonomy" id="1868794"/>
    <lineage>
        <taxon>Bacteria</taxon>
        <taxon>Bacillati</taxon>
        <taxon>Bacillota</taxon>
        <taxon>Bacilli</taxon>
        <taxon>Lactobacillales</taxon>
        <taxon>Carnobacteriaceae</taxon>
        <taxon>Jeotgalibaca</taxon>
    </lineage>
</organism>